<dbReference type="EC" id="2.3.1.269" evidence="8"/>
<dbReference type="UniPathway" id="UPA00666"/>
<dbReference type="GO" id="GO:0016410">
    <property type="term" value="F:N-acyltransferase activity"/>
    <property type="evidence" value="ECO:0007669"/>
    <property type="project" value="UniProtKB-UniRule"/>
</dbReference>
<dbReference type="PANTHER" id="PTHR38686:SF1">
    <property type="entry name" value="APOLIPOPROTEIN N-ACYLTRANSFERASE"/>
    <property type="match status" value="1"/>
</dbReference>
<comment type="caution">
    <text evidence="10">The sequence shown here is derived from an EMBL/GenBank/DDBJ whole genome shotgun (WGS) entry which is preliminary data.</text>
</comment>
<dbReference type="HOGENOM" id="CLU_019563_0_1_11"/>
<feature type="transmembrane region" description="Helical" evidence="8">
    <location>
        <begin position="20"/>
        <end position="43"/>
    </location>
</feature>
<feature type="domain" description="CN hydrolase" evidence="9">
    <location>
        <begin position="222"/>
        <end position="476"/>
    </location>
</feature>
<gene>
    <name evidence="10" type="primary">ppmN</name>
    <name evidence="8" type="synonym">lnt</name>
    <name evidence="10" type="ORF">HMPREF9004_1401</name>
</gene>
<dbReference type="AlphaFoldDB" id="N6W5X8"/>
<evidence type="ECO:0000256" key="3">
    <source>
        <dbReference type="ARBA" id="ARBA00022679"/>
    </source>
</evidence>
<dbReference type="STRING" id="888050.HMPREF9004_1401"/>
<keyword evidence="4 8" id="KW-0812">Transmembrane</keyword>
<keyword evidence="7 8" id="KW-0012">Acyltransferase</keyword>
<comment type="similarity">
    <text evidence="8">Belongs to the CN hydrolase family. Apolipoprotein N-acyltransferase subfamily.</text>
</comment>
<evidence type="ECO:0000256" key="7">
    <source>
        <dbReference type="ARBA" id="ARBA00023315"/>
    </source>
</evidence>
<evidence type="ECO:0000256" key="6">
    <source>
        <dbReference type="ARBA" id="ARBA00023136"/>
    </source>
</evidence>
<dbReference type="SUPFAM" id="SSF56317">
    <property type="entry name" value="Carbon-nitrogen hydrolase"/>
    <property type="match status" value="1"/>
</dbReference>
<dbReference type="Proteomes" id="UP000013015">
    <property type="component" value="Unassembled WGS sequence"/>
</dbReference>
<accession>N6W5X8</accession>
<dbReference type="EMBL" id="AQHZ01000023">
    <property type="protein sequence ID" value="ENO17910.1"/>
    <property type="molecule type" value="Genomic_DNA"/>
</dbReference>
<dbReference type="Pfam" id="PF20154">
    <property type="entry name" value="LNT_N"/>
    <property type="match status" value="1"/>
</dbReference>
<protein>
    <recommendedName>
        <fullName evidence="8">Apolipoprotein N-acyltransferase</fullName>
        <shortName evidence="8">ALP N-acyltransferase</shortName>
        <ecNumber evidence="8">2.3.1.269</ecNumber>
    </recommendedName>
</protein>
<feature type="transmembrane region" description="Helical" evidence="8">
    <location>
        <begin position="196"/>
        <end position="213"/>
    </location>
</feature>
<dbReference type="PANTHER" id="PTHR38686">
    <property type="entry name" value="APOLIPOPROTEIN N-ACYLTRANSFERASE"/>
    <property type="match status" value="1"/>
</dbReference>
<feature type="transmembrane region" description="Helical" evidence="8">
    <location>
        <begin position="108"/>
        <end position="127"/>
    </location>
</feature>
<reference evidence="10 11" key="1">
    <citation type="submission" date="2013-03" db="EMBL/GenBank/DDBJ databases">
        <title>Reference genome for the Human Microbiome Project.</title>
        <authorList>
            <person name="Aqrawi P."/>
            <person name="Ayvaz T."/>
            <person name="Bess C."/>
            <person name="Blankenburg K."/>
            <person name="Coyle M."/>
            <person name="Deng J."/>
            <person name="Forbes L."/>
            <person name="Fowler G."/>
            <person name="Francisco L."/>
            <person name="Fu Q."/>
            <person name="Gibbs R."/>
            <person name="Gross S."/>
            <person name="Gubbala S."/>
            <person name="Hale W."/>
            <person name="Hemphill L."/>
            <person name="Highlander S."/>
            <person name="Hirani K."/>
            <person name="Jackson L."/>
            <person name="Jakkamsetti A."/>
            <person name="Javaid M."/>
            <person name="Jayaseelan J.C."/>
            <person name="Jiang H."/>
            <person name="Joshi V."/>
            <person name="Korchina V."/>
            <person name="Kovar C."/>
            <person name="Lara F."/>
            <person name="Lee S."/>
            <person name="Liu Y."/>
            <person name="Mata R."/>
            <person name="Mathew T."/>
            <person name="Munidasa M."/>
            <person name="Muzny D."/>
            <person name="Nazareth L."/>
            <person name="Ngo R."/>
            <person name="Nguyen L."/>
            <person name="Nguyen N."/>
            <person name="Okwuonu G."/>
            <person name="Ongeri F."/>
            <person name="Palculict T."/>
            <person name="Patil S."/>
            <person name="Petrosino J."/>
            <person name="Pham C."/>
            <person name="Pham P."/>
            <person name="Pu L.-L."/>
            <person name="Qin X."/>
            <person name="Qu J."/>
            <person name="Reid J."/>
            <person name="Ross M."/>
            <person name="Ruth R."/>
            <person name="Saada N."/>
            <person name="San Lucas F."/>
            <person name="Santibanez J."/>
            <person name="Shang Y."/>
            <person name="Simmons D."/>
            <person name="Song X.-Z."/>
            <person name="Tang L.-Y."/>
            <person name="Thornton R."/>
            <person name="Warren J."/>
            <person name="Weissenberger G."/>
            <person name="Wilczek-Boney K."/>
            <person name="Worley K."/>
            <person name="Youmans B."/>
            <person name="Zhang J."/>
            <person name="Zhang L."/>
            <person name="Zhao Z."/>
            <person name="Zhou C."/>
            <person name="Zhu D."/>
            <person name="Zhu Y."/>
        </authorList>
    </citation>
    <scope>NUCLEOTIDE SEQUENCE [LARGE SCALE GENOMIC DNA]</scope>
    <source>
        <strain evidence="10 11">F0333</strain>
    </source>
</reference>
<evidence type="ECO:0000259" key="9">
    <source>
        <dbReference type="PROSITE" id="PS50263"/>
    </source>
</evidence>
<evidence type="ECO:0000256" key="4">
    <source>
        <dbReference type="ARBA" id="ARBA00022692"/>
    </source>
</evidence>
<dbReference type="InterPro" id="IPR036526">
    <property type="entry name" value="C-N_Hydrolase_sf"/>
</dbReference>
<name>N6W5X8_9ACTO</name>
<keyword evidence="2 8" id="KW-1003">Cell membrane</keyword>
<dbReference type="PROSITE" id="PS50263">
    <property type="entry name" value="CN_HYDROLASE"/>
    <property type="match status" value="1"/>
</dbReference>
<evidence type="ECO:0000256" key="8">
    <source>
        <dbReference type="HAMAP-Rule" id="MF_01148"/>
    </source>
</evidence>
<dbReference type="Gene3D" id="3.60.110.10">
    <property type="entry name" value="Carbon-nitrogen hydrolase"/>
    <property type="match status" value="1"/>
</dbReference>
<evidence type="ECO:0000256" key="2">
    <source>
        <dbReference type="ARBA" id="ARBA00022475"/>
    </source>
</evidence>
<evidence type="ECO:0000256" key="5">
    <source>
        <dbReference type="ARBA" id="ARBA00022989"/>
    </source>
</evidence>
<keyword evidence="6 8" id="KW-0472">Membrane</keyword>
<feature type="transmembrane region" description="Helical" evidence="8">
    <location>
        <begin position="493"/>
        <end position="512"/>
    </location>
</feature>
<comment type="subcellular location">
    <subcellularLocation>
        <location evidence="1 8">Cell membrane</location>
        <topology evidence="1 8">Multi-pass membrane protein</topology>
    </subcellularLocation>
</comment>
<sequence>MVRPMRLFHRDLFLSALAGWGVWASFPSLSWWWALIPSLALFFSRVDGPSTSRSLLNTLVFASCWWLPLVHWVTLATGGWLPWVALAATQILQILAWTLIARLCRVWVWARTLPGQAFAYALTWVGVEQFRSHYPWSGFPWGNIAMPQVDSPLGHLAPWGGEVLVSASVVVLAVLVRRVFSLRSGSDAEHWYTRPLALLVGAGVLCASAFLPLHTAQEAGAVKLGVVQGDVELPGNQTFGIEGKVASNNAAQTFSLAENGGEVDLVIWGETGADRDPRASTRVAQILEESATRAQAPLLFGFANTIEGMRWNWLGVWNVGEGLDSSTLYAKQKPVPFGEFIPYRSLISKLATEAAQVSVDMAAGSEPGVMRVRLRDGRSVPLAVGICFEAGYSSVFSEGVNLGGQILIEPSNNYHFRSSAESLQQAQLMRFRAMEFSRSAVQASTTGVSMVIRPDGAIQAQTEPQSAAWLTESVPLRTSITVAAHMGERPAQIVMVLTGVFLLVSLGRWSAIKKGPRRNSPRPLRG</sequence>
<evidence type="ECO:0000256" key="1">
    <source>
        <dbReference type="ARBA" id="ARBA00004651"/>
    </source>
</evidence>
<dbReference type="NCBIfam" id="TIGR00546">
    <property type="entry name" value="lnt"/>
    <property type="match status" value="1"/>
</dbReference>
<comment type="catalytic activity">
    <reaction evidence="8">
        <text>N-terminal S-1,2-diacyl-sn-glyceryl-L-cysteinyl-[lipoprotein] + a glycerophospholipid = N-acyl-S-1,2-diacyl-sn-glyceryl-L-cysteinyl-[lipoprotein] + a 2-acyl-sn-glycero-3-phospholipid + H(+)</text>
        <dbReference type="Rhea" id="RHEA:48228"/>
        <dbReference type="Rhea" id="RHEA-COMP:14681"/>
        <dbReference type="Rhea" id="RHEA-COMP:14684"/>
        <dbReference type="ChEBI" id="CHEBI:15378"/>
        <dbReference type="ChEBI" id="CHEBI:136912"/>
        <dbReference type="ChEBI" id="CHEBI:140656"/>
        <dbReference type="ChEBI" id="CHEBI:140657"/>
        <dbReference type="ChEBI" id="CHEBI:140660"/>
        <dbReference type="EC" id="2.3.1.269"/>
    </reaction>
</comment>
<feature type="transmembrane region" description="Helical" evidence="8">
    <location>
        <begin position="156"/>
        <end position="176"/>
    </location>
</feature>
<dbReference type="HAMAP" id="MF_01148">
    <property type="entry name" value="Lnt"/>
    <property type="match status" value="1"/>
</dbReference>
<keyword evidence="3 8" id="KW-0808">Transferase</keyword>
<feature type="transmembrane region" description="Helical" evidence="8">
    <location>
        <begin position="80"/>
        <end position="101"/>
    </location>
</feature>
<evidence type="ECO:0000313" key="11">
    <source>
        <dbReference type="Proteomes" id="UP000013015"/>
    </source>
</evidence>
<dbReference type="InterPro" id="IPR003010">
    <property type="entry name" value="C-N_Hydrolase"/>
</dbReference>
<dbReference type="InterPro" id="IPR004563">
    <property type="entry name" value="Apolipo_AcylTrfase"/>
</dbReference>
<organism evidence="10 11">
    <name type="scientific">Schaalia cardiffensis F0333</name>
    <dbReference type="NCBI Taxonomy" id="888050"/>
    <lineage>
        <taxon>Bacteria</taxon>
        <taxon>Bacillati</taxon>
        <taxon>Actinomycetota</taxon>
        <taxon>Actinomycetes</taxon>
        <taxon>Actinomycetales</taxon>
        <taxon>Actinomycetaceae</taxon>
        <taxon>Schaalia</taxon>
    </lineage>
</organism>
<dbReference type="GO" id="GO:0005886">
    <property type="term" value="C:plasma membrane"/>
    <property type="evidence" value="ECO:0007669"/>
    <property type="project" value="UniProtKB-SubCell"/>
</dbReference>
<dbReference type="InterPro" id="IPR045378">
    <property type="entry name" value="LNT_N"/>
</dbReference>
<dbReference type="PATRIC" id="fig|888050.3.peg.1339"/>
<comment type="pathway">
    <text evidence="8">Protein modification; lipoprotein biosynthesis (N-acyl transfer).</text>
</comment>
<dbReference type="eggNOG" id="COG0815">
    <property type="taxonomic scope" value="Bacteria"/>
</dbReference>
<comment type="function">
    <text evidence="8">Catalyzes the phospholipid dependent N-acylation of the N-terminal cysteine of apolipoprotein, the last step in lipoprotein maturation.</text>
</comment>
<keyword evidence="11" id="KW-1185">Reference proteome</keyword>
<evidence type="ECO:0000313" key="10">
    <source>
        <dbReference type="EMBL" id="ENO17910.1"/>
    </source>
</evidence>
<proteinExistence type="inferred from homology"/>
<dbReference type="RefSeq" id="WP_005963682.1">
    <property type="nucleotide sequence ID" value="NZ_CP040505.1"/>
</dbReference>
<dbReference type="GO" id="GO:0042158">
    <property type="term" value="P:lipoprotein biosynthetic process"/>
    <property type="evidence" value="ECO:0007669"/>
    <property type="project" value="UniProtKB-UniRule"/>
</dbReference>
<keyword evidence="5 8" id="KW-1133">Transmembrane helix</keyword>
<dbReference type="CDD" id="cd07571">
    <property type="entry name" value="ALP_N-acyl_transferase"/>
    <property type="match status" value="1"/>
</dbReference>